<feature type="transmembrane region" description="Helical" evidence="5">
    <location>
        <begin position="54"/>
        <end position="71"/>
    </location>
</feature>
<comment type="subcellular location">
    <subcellularLocation>
        <location evidence="1">Membrane</location>
        <topology evidence="1">Multi-pass membrane protein</topology>
    </subcellularLocation>
</comment>
<organism evidence="7 8">
    <name type="scientific">Paralcaligenes ureilyticus</name>
    <dbReference type="NCBI Taxonomy" id="627131"/>
    <lineage>
        <taxon>Bacteria</taxon>
        <taxon>Pseudomonadati</taxon>
        <taxon>Pseudomonadota</taxon>
        <taxon>Betaproteobacteria</taxon>
        <taxon>Burkholderiales</taxon>
        <taxon>Alcaligenaceae</taxon>
        <taxon>Paralcaligenes</taxon>
    </lineage>
</organism>
<dbReference type="InterPro" id="IPR050638">
    <property type="entry name" value="AA-Vitamin_Transporters"/>
</dbReference>
<feature type="domain" description="EamA" evidence="6">
    <location>
        <begin position="57"/>
        <end position="180"/>
    </location>
</feature>
<evidence type="ECO:0000256" key="3">
    <source>
        <dbReference type="ARBA" id="ARBA00022989"/>
    </source>
</evidence>
<dbReference type="InterPro" id="IPR000620">
    <property type="entry name" value="EamA_dom"/>
</dbReference>
<sequence>MTAAALILFGAVQLTMLLYGVFMGERLTPLSMLGLLVSIAGLIYLLLPGSSAPPLGGALLMTVAGAAWGWYSLLGKGATSPLATTAGNFARTIPFGFFASLKGDGLGVLCAVLSGAFASGLGYAIWYGVIRQLSVLKASSVQLCVPILTALIGAVFLGEALTLRVVLACIAVLGGIALVLVSKRQMER</sequence>
<accession>A0A4R3MAF0</accession>
<dbReference type="OrthoDB" id="321830at2"/>
<dbReference type="EMBL" id="SMAJ01000003">
    <property type="protein sequence ID" value="TCT09653.1"/>
    <property type="molecule type" value="Genomic_DNA"/>
</dbReference>
<dbReference type="PANTHER" id="PTHR32322:SF9">
    <property type="entry name" value="AMINO-ACID METABOLITE EFFLUX PUMP-RELATED"/>
    <property type="match status" value="1"/>
</dbReference>
<evidence type="ECO:0000313" key="8">
    <source>
        <dbReference type="Proteomes" id="UP000295525"/>
    </source>
</evidence>
<keyword evidence="2 5" id="KW-0812">Transmembrane</keyword>
<keyword evidence="4 5" id="KW-0472">Membrane</keyword>
<dbReference type="Proteomes" id="UP000295525">
    <property type="component" value="Unassembled WGS sequence"/>
</dbReference>
<evidence type="ECO:0000256" key="5">
    <source>
        <dbReference type="SAM" id="Phobius"/>
    </source>
</evidence>
<feature type="transmembrane region" description="Helical" evidence="5">
    <location>
        <begin position="30"/>
        <end position="47"/>
    </location>
</feature>
<evidence type="ECO:0000313" key="7">
    <source>
        <dbReference type="EMBL" id="TCT09653.1"/>
    </source>
</evidence>
<evidence type="ECO:0000256" key="2">
    <source>
        <dbReference type="ARBA" id="ARBA00022692"/>
    </source>
</evidence>
<proteinExistence type="predicted"/>
<dbReference type="GO" id="GO:0016020">
    <property type="term" value="C:membrane"/>
    <property type="evidence" value="ECO:0007669"/>
    <property type="project" value="UniProtKB-SubCell"/>
</dbReference>
<dbReference type="Pfam" id="PF00892">
    <property type="entry name" value="EamA"/>
    <property type="match status" value="1"/>
</dbReference>
<feature type="transmembrane region" description="Helical" evidence="5">
    <location>
        <begin position="106"/>
        <end position="126"/>
    </location>
</feature>
<dbReference type="PANTHER" id="PTHR32322">
    <property type="entry name" value="INNER MEMBRANE TRANSPORTER"/>
    <property type="match status" value="1"/>
</dbReference>
<reference evidence="7 8" key="1">
    <citation type="submission" date="2019-03" db="EMBL/GenBank/DDBJ databases">
        <title>Genomic Encyclopedia of Type Strains, Phase IV (KMG-IV): sequencing the most valuable type-strain genomes for metagenomic binning, comparative biology and taxonomic classification.</title>
        <authorList>
            <person name="Goeker M."/>
        </authorList>
    </citation>
    <scope>NUCLEOTIDE SEQUENCE [LARGE SCALE GENOMIC DNA]</scope>
    <source>
        <strain evidence="7 8">DSM 24591</strain>
    </source>
</reference>
<dbReference type="InterPro" id="IPR037185">
    <property type="entry name" value="EmrE-like"/>
</dbReference>
<gene>
    <name evidence="7" type="ORF">EDC26_103272</name>
</gene>
<dbReference type="SUPFAM" id="SSF103481">
    <property type="entry name" value="Multidrug resistance efflux transporter EmrE"/>
    <property type="match status" value="2"/>
</dbReference>
<name>A0A4R3MAF0_9BURK</name>
<keyword evidence="3 5" id="KW-1133">Transmembrane helix</keyword>
<evidence type="ECO:0000259" key="6">
    <source>
        <dbReference type="Pfam" id="PF00892"/>
    </source>
</evidence>
<evidence type="ECO:0000256" key="4">
    <source>
        <dbReference type="ARBA" id="ARBA00023136"/>
    </source>
</evidence>
<feature type="transmembrane region" description="Helical" evidence="5">
    <location>
        <begin position="138"/>
        <end position="157"/>
    </location>
</feature>
<protein>
    <submittedName>
        <fullName evidence="7">EamA-like transporter family protein</fullName>
    </submittedName>
</protein>
<keyword evidence="8" id="KW-1185">Reference proteome</keyword>
<comment type="caution">
    <text evidence="7">The sequence shown here is derived from an EMBL/GenBank/DDBJ whole genome shotgun (WGS) entry which is preliminary data.</text>
</comment>
<evidence type="ECO:0000256" key="1">
    <source>
        <dbReference type="ARBA" id="ARBA00004141"/>
    </source>
</evidence>
<feature type="transmembrane region" description="Helical" evidence="5">
    <location>
        <begin position="163"/>
        <end position="181"/>
    </location>
</feature>
<dbReference type="AlphaFoldDB" id="A0A4R3MAF0"/>